<gene>
    <name evidence="3" type="ORF">FDA94_35855</name>
</gene>
<feature type="compositionally biased region" description="Low complexity" evidence="1">
    <location>
        <begin position="1"/>
        <end position="17"/>
    </location>
</feature>
<accession>A0A4U3LXS4</accession>
<dbReference type="SUPFAM" id="SSF52317">
    <property type="entry name" value="Class I glutamine amidotransferase-like"/>
    <property type="match status" value="1"/>
</dbReference>
<reference evidence="3 4" key="1">
    <citation type="submission" date="2019-04" db="EMBL/GenBank/DDBJ databases">
        <title>Herbidospora sp. NEAU-GS14.nov., a novel actinomycete isolated from soil.</title>
        <authorList>
            <person name="Han L."/>
        </authorList>
    </citation>
    <scope>NUCLEOTIDE SEQUENCE [LARGE SCALE GENOMIC DNA]</scope>
    <source>
        <strain evidence="3 4">NEAU-GS14</strain>
    </source>
</reference>
<keyword evidence="3" id="KW-0808">Transferase</keyword>
<dbReference type="PANTHER" id="PTHR42695:SF5">
    <property type="entry name" value="GLUTAMINE AMIDOTRANSFERASE YLR126C-RELATED"/>
    <property type="match status" value="1"/>
</dbReference>
<dbReference type="GO" id="GO:0016740">
    <property type="term" value="F:transferase activity"/>
    <property type="evidence" value="ECO:0007669"/>
    <property type="project" value="UniProtKB-KW"/>
</dbReference>
<keyword evidence="4" id="KW-1185">Reference proteome</keyword>
<comment type="caution">
    <text evidence="3">The sequence shown here is derived from an EMBL/GenBank/DDBJ whole genome shotgun (WGS) entry which is preliminary data.</text>
</comment>
<feature type="region of interest" description="Disordered" evidence="1">
    <location>
        <begin position="1"/>
        <end position="25"/>
    </location>
</feature>
<feature type="domain" description="Glutamine amidotransferase" evidence="2">
    <location>
        <begin position="81"/>
        <end position="217"/>
    </location>
</feature>
<organism evidence="3 4">
    <name type="scientific">Herbidospora galbida</name>
    <dbReference type="NCBI Taxonomy" id="2575442"/>
    <lineage>
        <taxon>Bacteria</taxon>
        <taxon>Bacillati</taxon>
        <taxon>Actinomycetota</taxon>
        <taxon>Actinomycetes</taxon>
        <taxon>Streptosporangiales</taxon>
        <taxon>Streptosporangiaceae</taxon>
        <taxon>Herbidospora</taxon>
    </lineage>
</organism>
<dbReference type="GO" id="GO:0005829">
    <property type="term" value="C:cytosol"/>
    <property type="evidence" value="ECO:0007669"/>
    <property type="project" value="TreeGrafter"/>
</dbReference>
<dbReference type="AlphaFoldDB" id="A0A4U3LXS4"/>
<keyword evidence="3" id="KW-0315">Glutamine amidotransferase</keyword>
<evidence type="ECO:0000313" key="4">
    <source>
        <dbReference type="Proteomes" id="UP000308705"/>
    </source>
</evidence>
<dbReference type="InterPro" id="IPR029062">
    <property type="entry name" value="Class_I_gatase-like"/>
</dbReference>
<proteinExistence type="predicted"/>
<dbReference type="CDD" id="cd01741">
    <property type="entry name" value="GATase1_1"/>
    <property type="match status" value="1"/>
</dbReference>
<dbReference type="InterPro" id="IPR017926">
    <property type="entry name" value="GATASE"/>
</dbReference>
<evidence type="ECO:0000259" key="2">
    <source>
        <dbReference type="Pfam" id="PF00117"/>
    </source>
</evidence>
<dbReference type="EMBL" id="SZQA01000058">
    <property type="protein sequence ID" value="TKK80632.1"/>
    <property type="molecule type" value="Genomic_DNA"/>
</dbReference>
<dbReference type="PANTHER" id="PTHR42695">
    <property type="entry name" value="GLUTAMINE AMIDOTRANSFERASE YLR126C-RELATED"/>
    <property type="match status" value="1"/>
</dbReference>
<dbReference type="Gene3D" id="3.40.50.880">
    <property type="match status" value="1"/>
</dbReference>
<sequence>MIRLGPSPNRARRSSPPGTGTFSTYIPPSCPTNAPVYARGVSARVTVIEHEAEAGLGYFAGWLGDVVVYRPYLGEAVPEEPGDGLLVLGGAASAWDDENHPWLPATRALLRTAVEREVPTLGICLGAQLMTLACGGQVTRGGNGLEVGLGQIVPVADDPLFAHLTGPVPAIQYHQDAMTVLPDDAVLIATGSQYPHQAFRIGAGAWGVQFHPEATPAIFEQWTTELTTHPAEELNEQVSAAEAGLVASWRPLAEAFAAVVAENARSGSITVRNH</sequence>
<evidence type="ECO:0000313" key="3">
    <source>
        <dbReference type="EMBL" id="TKK80632.1"/>
    </source>
</evidence>
<evidence type="ECO:0000256" key="1">
    <source>
        <dbReference type="SAM" id="MobiDB-lite"/>
    </source>
</evidence>
<dbReference type="Proteomes" id="UP000308705">
    <property type="component" value="Unassembled WGS sequence"/>
</dbReference>
<dbReference type="Pfam" id="PF00117">
    <property type="entry name" value="GATase"/>
    <property type="match status" value="1"/>
</dbReference>
<name>A0A4U3LXS4_9ACTN</name>
<dbReference type="OrthoDB" id="5196541at2"/>
<dbReference type="InterPro" id="IPR044992">
    <property type="entry name" value="ChyE-like"/>
</dbReference>
<dbReference type="PROSITE" id="PS51273">
    <property type="entry name" value="GATASE_TYPE_1"/>
    <property type="match status" value="1"/>
</dbReference>
<protein>
    <submittedName>
        <fullName evidence="3">Type 1 glutamine amidotransferase</fullName>
    </submittedName>
</protein>